<feature type="signal peptide" evidence="1">
    <location>
        <begin position="1"/>
        <end position="23"/>
    </location>
</feature>
<dbReference type="EMBL" id="CP031769">
    <property type="protein sequence ID" value="AXR07234.1"/>
    <property type="molecule type" value="Genomic_DNA"/>
</dbReference>
<organism evidence="2 3">
    <name type="scientific">Salinimonas sediminis</name>
    <dbReference type="NCBI Taxonomy" id="2303538"/>
    <lineage>
        <taxon>Bacteria</taxon>
        <taxon>Pseudomonadati</taxon>
        <taxon>Pseudomonadota</taxon>
        <taxon>Gammaproteobacteria</taxon>
        <taxon>Alteromonadales</taxon>
        <taxon>Alteromonadaceae</taxon>
        <taxon>Alteromonas/Salinimonas group</taxon>
        <taxon>Salinimonas</taxon>
    </lineage>
</organism>
<keyword evidence="1" id="KW-0732">Signal</keyword>
<accession>A0A346NNX7</accession>
<keyword evidence="3" id="KW-1185">Reference proteome</keyword>
<proteinExistence type="predicted"/>
<dbReference type="Proteomes" id="UP000262073">
    <property type="component" value="Chromosome"/>
</dbReference>
<sequence>MCYRHLVFCAVFFSAMLSFTAQAADRGHYMPHGMDDKIALQSELPSNWQAQLAKGEVLDVELFRQGRVVYRDASNGLVALRLENKLVRMVEQTREIVDVLNSI</sequence>
<evidence type="ECO:0000313" key="2">
    <source>
        <dbReference type="EMBL" id="AXR07234.1"/>
    </source>
</evidence>
<gene>
    <name evidence="2" type="ORF">D0Y50_13275</name>
</gene>
<evidence type="ECO:0000256" key="1">
    <source>
        <dbReference type="SAM" id="SignalP"/>
    </source>
</evidence>
<protein>
    <submittedName>
        <fullName evidence="2">Uncharacterized protein</fullName>
    </submittedName>
</protein>
<dbReference type="Gene3D" id="3.10.450.160">
    <property type="entry name" value="inner membrane protein cigr"/>
    <property type="match status" value="1"/>
</dbReference>
<feature type="chain" id="PRO_5016709270" evidence="1">
    <location>
        <begin position="24"/>
        <end position="103"/>
    </location>
</feature>
<evidence type="ECO:0000313" key="3">
    <source>
        <dbReference type="Proteomes" id="UP000262073"/>
    </source>
</evidence>
<name>A0A346NNX7_9ALTE</name>
<dbReference type="AlphaFoldDB" id="A0A346NNX7"/>
<reference evidence="2 3" key="1">
    <citation type="submission" date="2018-08" db="EMBL/GenBank/DDBJ databases">
        <title>Salinimonas sediminis sp. nov., a piezophilic bacterium isolated from a deep-sea sediment sample from the New Britain Trench.</title>
        <authorList>
            <person name="Cao J."/>
        </authorList>
    </citation>
    <scope>NUCLEOTIDE SEQUENCE [LARGE SCALE GENOMIC DNA]</scope>
    <source>
        <strain evidence="2 3">N102</strain>
    </source>
</reference>
<dbReference type="KEGG" id="salm:D0Y50_13275"/>